<evidence type="ECO:0000313" key="2">
    <source>
        <dbReference type="WBParaSite" id="PS1159_v2.g17219.t1"/>
    </source>
</evidence>
<evidence type="ECO:0000313" key="1">
    <source>
        <dbReference type="Proteomes" id="UP000887580"/>
    </source>
</evidence>
<accession>A0AC35FG57</accession>
<sequence length="280" mass="32200">MLRRGARERRELVYRRSLDQKKRDTQEKREKEKPKSVAEPKSDKSKPKDLFTLPSDIDDEYRWAGVEDPVVCITTSHNPSAKLKKFAKEVTLMIPNAKRVNRGNNDVKGIMRACKQNGVTDVILLHETRGRPDSMIISHLPHGPTAFFTLHDVVMRHDMPEIGHMPEQYPHLVFEGLSSKVGQRVTNILKHLFPVSKPDSKRLAFFGDVENEDYIFFRQFAATKDENGEVELTELGPRFTMFLYAIINDTLENERAAQSEFNFKPYLRSGKKVLSIEASD</sequence>
<reference evidence="2" key="1">
    <citation type="submission" date="2022-11" db="UniProtKB">
        <authorList>
            <consortium name="WormBaseParasite"/>
        </authorList>
    </citation>
    <scope>IDENTIFICATION</scope>
</reference>
<proteinExistence type="predicted"/>
<dbReference type="Proteomes" id="UP000887580">
    <property type="component" value="Unplaced"/>
</dbReference>
<dbReference type="WBParaSite" id="PS1159_v2.g17219.t1">
    <property type="protein sequence ID" value="PS1159_v2.g17219.t1"/>
    <property type="gene ID" value="PS1159_v2.g17219"/>
</dbReference>
<organism evidence="1 2">
    <name type="scientific">Panagrolaimus sp. PS1159</name>
    <dbReference type="NCBI Taxonomy" id="55785"/>
    <lineage>
        <taxon>Eukaryota</taxon>
        <taxon>Metazoa</taxon>
        <taxon>Ecdysozoa</taxon>
        <taxon>Nematoda</taxon>
        <taxon>Chromadorea</taxon>
        <taxon>Rhabditida</taxon>
        <taxon>Tylenchina</taxon>
        <taxon>Panagrolaimomorpha</taxon>
        <taxon>Panagrolaimoidea</taxon>
        <taxon>Panagrolaimidae</taxon>
        <taxon>Panagrolaimus</taxon>
    </lineage>
</organism>
<name>A0AC35FG57_9BILA</name>
<protein>
    <submittedName>
        <fullName evidence="2">Brix domain-containing protein</fullName>
    </submittedName>
</protein>